<feature type="compositionally biased region" description="Polar residues" evidence="1">
    <location>
        <begin position="1"/>
        <end position="15"/>
    </location>
</feature>
<reference evidence="2 3" key="1">
    <citation type="submission" date="2019-06" db="EMBL/GenBank/DDBJ databases">
        <title>Genomics analysis of Aphanomyces spp. identifies a new class of oomycete effector associated with host adaptation.</title>
        <authorList>
            <person name="Gaulin E."/>
        </authorList>
    </citation>
    <scope>NUCLEOTIDE SEQUENCE [LARGE SCALE GENOMIC DNA]</scope>
    <source>
        <strain evidence="2 3">E</strain>
    </source>
</reference>
<evidence type="ECO:0000313" key="3">
    <source>
        <dbReference type="Proteomes" id="UP000469452"/>
    </source>
</evidence>
<accession>A0A6A4ZVA5</accession>
<feature type="compositionally biased region" description="Basic and acidic residues" evidence="1">
    <location>
        <begin position="19"/>
        <end position="47"/>
    </location>
</feature>
<dbReference type="Proteomes" id="UP000469452">
    <property type="component" value="Unassembled WGS sequence"/>
</dbReference>
<dbReference type="EMBL" id="VJMI01017312">
    <property type="protein sequence ID" value="KAF0714293.1"/>
    <property type="molecule type" value="Genomic_DNA"/>
</dbReference>
<organism evidence="2 3">
    <name type="scientific">Aphanomyces astaci</name>
    <name type="common">Crayfish plague agent</name>
    <dbReference type="NCBI Taxonomy" id="112090"/>
    <lineage>
        <taxon>Eukaryota</taxon>
        <taxon>Sar</taxon>
        <taxon>Stramenopiles</taxon>
        <taxon>Oomycota</taxon>
        <taxon>Saprolegniomycetes</taxon>
        <taxon>Saprolegniales</taxon>
        <taxon>Verrucalvaceae</taxon>
        <taxon>Aphanomyces</taxon>
    </lineage>
</organism>
<comment type="caution">
    <text evidence="2">The sequence shown here is derived from an EMBL/GenBank/DDBJ whole genome shotgun (WGS) entry which is preliminary data.</text>
</comment>
<name>A0A6A4ZVA5_APHAT</name>
<sequence length="163" mass="18389">MMRTNSPPDVGSNNWGRDMGSRREDSSVPPLDKMDPGLDITDLDRQAKAKHVFVPRPRRVTSPELIFRGASLDRCEKEELCSFNEESVDMDVECGDKWNFRSIGRPDVNLDTPPTRAGNPVIMDERFHEHSNVPSSMLHRPIARPMAAMANAERVAWWNAASS</sequence>
<evidence type="ECO:0000256" key="1">
    <source>
        <dbReference type="SAM" id="MobiDB-lite"/>
    </source>
</evidence>
<protein>
    <submittedName>
        <fullName evidence="2">Uncharacterized protein</fullName>
    </submittedName>
</protein>
<gene>
    <name evidence="2" type="ORF">AaE_011614</name>
</gene>
<feature type="region of interest" description="Disordered" evidence="1">
    <location>
        <begin position="1"/>
        <end position="55"/>
    </location>
</feature>
<dbReference type="AlphaFoldDB" id="A0A6A4ZVA5"/>
<dbReference type="VEuPathDB" id="FungiDB:H257_00696"/>
<evidence type="ECO:0000313" key="2">
    <source>
        <dbReference type="EMBL" id="KAF0714293.1"/>
    </source>
</evidence>
<proteinExistence type="predicted"/>